<reference evidence="1 2" key="1">
    <citation type="journal article" date="2014" name="Agronomy (Basel)">
        <title>A Draft Genome Sequence for Ensete ventricosum, the Drought-Tolerant Tree Against Hunger.</title>
        <authorList>
            <person name="Harrison J."/>
            <person name="Moore K.A."/>
            <person name="Paszkiewicz K."/>
            <person name="Jones T."/>
            <person name="Grant M."/>
            <person name="Ambacheew D."/>
            <person name="Muzemil S."/>
            <person name="Studholme D.J."/>
        </authorList>
    </citation>
    <scope>NUCLEOTIDE SEQUENCE [LARGE SCALE GENOMIC DNA]</scope>
</reference>
<proteinExistence type="predicted"/>
<protein>
    <recommendedName>
        <fullName evidence="3">NADP-dependent oxidoreductase domain-containing protein</fullName>
    </recommendedName>
</protein>
<evidence type="ECO:0000313" key="2">
    <source>
        <dbReference type="Proteomes" id="UP000287651"/>
    </source>
</evidence>
<sequence length="84" mass="9128">MALQVNGAGFSLLRWRRGGAPRTRAVSSESVAATREEVEKVKLGGSDLKVTKLGIGAWSWGDTTYWNDFQWDGLESGGTKVVDL</sequence>
<evidence type="ECO:0000313" key="1">
    <source>
        <dbReference type="EMBL" id="RRT59026.1"/>
    </source>
</evidence>
<organism evidence="1 2">
    <name type="scientific">Ensete ventricosum</name>
    <name type="common">Abyssinian banana</name>
    <name type="synonym">Musa ensete</name>
    <dbReference type="NCBI Taxonomy" id="4639"/>
    <lineage>
        <taxon>Eukaryota</taxon>
        <taxon>Viridiplantae</taxon>
        <taxon>Streptophyta</taxon>
        <taxon>Embryophyta</taxon>
        <taxon>Tracheophyta</taxon>
        <taxon>Spermatophyta</taxon>
        <taxon>Magnoliopsida</taxon>
        <taxon>Liliopsida</taxon>
        <taxon>Zingiberales</taxon>
        <taxon>Musaceae</taxon>
        <taxon>Ensete</taxon>
    </lineage>
</organism>
<accession>A0A426Z4Y9</accession>
<dbReference type="EMBL" id="AMZH03008403">
    <property type="protein sequence ID" value="RRT59026.1"/>
    <property type="molecule type" value="Genomic_DNA"/>
</dbReference>
<evidence type="ECO:0008006" key="3">
    <source>
        <dbReference type="Google" id="ProtNLM"/>
    </source>
</evidence>
<name>A0A426Z4Y9_ENSVE</name>
<dbReference type="Proteomes" id="UP000287651">
    <property type="component" value="Unassembled WGS sequence"/>
</dbReference>
<comment type="caution">
    <text evidence="1">The sequence shown here is derived from an EMBL/GenBank/DDBJ whole genome shotgun (WGS) entry which is preliminary data.</text>
</comment>
<gene>
    <name evidence="1" type="ORF">B296_00014976</name>
</gene>
<dbReference type="AlphaFoldDB" id="A0A426Z4Y9"/>